<evidence type="ECO:0000256" key="2">
    <source>
        <dbReference type="ARBA" id="ARBA00022723"/>
    </source>
</evidence>
<dbReference type="SUPFAM" id="SSF144122">
    <property type="entry name" value="Tim10-like"/>
    <property type="match status" value="1"/>
</dbReference>
<keyword evidence="7 8" id="KW-1015">Disulfide bond</keyword>
<evidence type="ECO:0000256" key="6">
    <source>
        <dbReference type="ARBA" id="ARBA00023128"/>
    </source>
</evidence>
<keyword evidence="4 8" id="KW-0653">Protein transport</keyword>
<dbReference type="AlphaFoldDB" id="A0A7R9VZX6"/>
<keyword evidence="6 8" id="KW-0496">Mitochondrion</keyword>
<keyword evidence="8" id="KW-0472">Membrane</keyword>
<comment type="subunit">
    <text evidence="8">Heterohexamer.</text>
</comment>
<dbReference type="PANTHER" id="PTHR13172">
    <property type="entry name" value="MITOCHONDRIAL IMPORT INNER MEMBRANE TRANSLOCASE SUBUNIT TIM9B"/>
    <property type="match status" value="1"/>
</dbReference>
<comment type="domain">
    <text evidence="8">The twin CX3C motif contains 4 conserved Cys residues that form 2 disulfide bonds in the mitochondrial intermembrane space.</text>
</comment>
<keyword evidence="3" id="KW-0862">Zinc</keyword>
<evidence type="ECO:0000256" key="3">
    <source>
        <dbReference type="ARBA" id="ARBA00022833"/>
    </source>
</evidence>
<dbReference type="GO" id="GO:0015031">
    <property type="term" value="P:protein transport"/>
    <property type="evidence" value="ECO:0007669"/>
    <property type="project" value="UniProtKB-KW"/>
</dbReference>
<name>A0A7R9VZX6_9CHLO</name>
<dbReference type="InterPro" id="IPR050673">
    <property type="entry name" value="Mito_inner_translocase_sub"/>
</dbReference>
<dbReference type="InterPro" id="IPR004217">
    <property type="entry name" value="Tim10-like"/>
</dbReference>
<keyword evidence="8" id="KW-0999">Mitochondrion inner membrane</keyword>
<reference evidence="10" key="1">
    <citation type="submission" date="2021-01" db="EMBL/GenBank/DDBJ databases">
        <authorList>
            <person name="Corre E."/>
            <person name="Pelletier E."/>
            <person name="Niang G."/>
            <person name="Scheremetjew M."/>
            <person name="Finn R."/>
            <person name="Kale V."/>
            <person name="Holt S."/>
            <person name="Cochrane G."/>
            <person name="Meng A."/>
            <person name="Brown T."/>
            <person name="Cohen L."/>
        </authorList>
    </citation>
    <scope>NUCLEOTIDE SEQUENCE</scope>
    <source>
        <strain evidence="10">CCMP219</strain>
    </source>
</reference>
<dbReference type="EMBL" id="HBEC01042894">
    <property type="protein sequence ID" value="CAD8309084.1"/>
    <property type="molecule type" value="Transcribed_RNA"/>
</dbReference>
<comment type="similarity">
    <text evidence="8">Belongs to the small Tim family.</text>
</comment>
<dbReference type="Pfam" id="PF02953">
    <property type="entry name" value="zf-Tim10_DDP"/>
    <property type="match status" value="1"/>
</dbReference>
<evidence type="ECO:0000256" key="5">
    <source>
        <dbReference type="ARBA" id="ARBA00023010"/>
    </source>
</evidence>
<comment type="function">
    <text evidence="8">Mitochondrial intermembrane chaperone that participates in the import and insertion of some multi-pass transmembrane proteins into the mitochondrial inner membrane. Also required for the transfer of beta-barrel precursors from the TOM complex to the sorting and assembly machinery (SAM complex) of the outer membrane. Acts as a chaperone-like protein that protects the hydrophobic precursors from aggregation and guide them through the mitochondrial intermembrane space.</text>
</comment>
<organism evidence="10">
    <name type="scientific">Chlamydomonas euryale</name>
    <dbReference type="NCBI Taxonomy" id="1486919"/>
    <lineage>
        <taxon>Eukaryota</taxon>
        <taxon>Viridiplantae</taxon>
        <taxon>Chlorophyta</taxon>
        <taxon>core chlorophytes</taxon>
        <taxon>Chlorophyceae</taxon>
        <taxon>CS clade</taxon>
        <taxon>Chlamydomonadales</taxon>
        <taxon>Chlamydomonadaceae</taxon>
        <taxon>Chlamydomonas</taxon>
    </lineage>
</organism>
<proteinExistence type="inferred from homology"/>
<comment type="subcellular location">
    <subcellularLocation>
        <location evidence="8">Mitochondrion inner membrane</location>
        <topology evidence="8">Peripheral membrane protein</topology>
        <orientation evidence="8">Intermembrane side</orientation>
    </subcellularLocation>
</comment>
<keyword evidence="1 8" id="KW-0813">Transport</keyword>
<evidence type="ECO:0000256" key="7">
    <source>
        <dbReference type="ARBA" id="ARBA00023157"/>
    </source>
</evidence>
<dbReference type="GO" id="GO:0046872">
    <property type="term" value="F:metal ion binding"/>
    <property type="evidence" value="ECO:0007669"/>
    <property type="project" value="UniProtKB-KW"/>
</dbReference>
<protein>
    <recommendedName>
        <fullName evidence="8">Mitochondrial import inner membrane translocase subunit</fullName>
    </recommendedName>
</protein>
<dbReference type="GO" id="GO:0005743">
    <property type="term" value="C:mitochondrial inner membrane"/>
    <property type="evidence" value="ECO:0007669"/>
    <property type="project" value="UniProtKB-SubCell"/>
</dbReference>
<evidence type="ECO:0000259" key="9">
    <source>
        <dbReference type="Pfam" id="PF02953"/>
    </source>
</evidence>
<sequence>MNFPLDSAADMPEEHKMALGAMLEQMQIRDSLKMYSNLVERCFRECTEDMRSKSLSSNEEKCVTRCCEKFMHVTGRVGMRFNEFYTEMEKAAADHLQQQQQAMSGQK</sequence>
<keyword evidence="5 8" id="KW-0811">Translocation</keyword>
<keyword evidence="2" id="KW-0479">Metal-binding</keyword>
<dbReference type="InterPro" id="IPR035427">
    <property type="entry name" value="Tim10-like_dom_sf"/>
</dbReference>
<evidence type="ECO:0000313" key="10">
    <source>
        <dbReference type="EMBL" id="CAD8309084.1"/>
    </source>
</evidence>
<keyword evidence="8" id="KW-0143">Chaperone</keyword>
<accession>A0A7R9VZX6</accession>
<dbReference type="Gene3D" id="1.10.287.810">
    <property type="entry name" value="Mitochondrial import inner membrane translocase subunit tim13 like domains"/>
    <property type="match status" value="1"/>
</dbReference>
<evidence type="ECO:0000256" key="4">
    <source>
        <dbReference type="ARBA" id="ARBA00022927"/>
    </source>
</evidence>
<feature type="domain" description="Tim10-like" evidence="9">
    <location>
        <begin position="22"/>
        <end position="83"/>
    </location>
</feature>
<gene>
    <name evidence="10" type="ORF">CEUR00632_LOCUS19995</name>
</gene>
<evidence type="ECO:0000256" key="8">
    <source>
        <dbReference type="RuleBase" id="RU367043"/>
    </source>
</evidence>
<evidence type="ECO:0000256" key="1">
    <source>
        <dbReference type="ARBA" id="ARBA00022448"/>
    </source>
</evidence>